<evidence type="ECO:0000259" key="5">
    <source>
        <dbReference type="PROSITE" id="PS50111"/>
    </source>
</evidence>
<dbReference type="PANTHER" id="PTHR32089">
    <property type="entry name" value="METHYL-ACCEPTING CHEMOTAXIS PROTEIN MCPB"/>
    <property type="match status" value="1"/>
</dbReference>
<evidence type="ECO:0000313" key="7">
    <source>
        <dbReference type="Proteomes" id="UP000031866"/>
    </source>
</evidence>
<dbReference type="EMBL" id="CP010086">
    <property type="protein sequence ID" value="AJH00177.1"/>
    <property type="molecule type" value="Genomic_DNA"/>
</dbReference>
<dbReference type="GO" id="GO:0016020">
    <property type="term" value="C:membrane"/>
    <property type="evidence" value="ECO:0007669"/>
    <property type="project" value="InterPro"/>
</dbReference>
<dbReference type="Proteomes" id="UP000031866">
    <property type="component" value="Chromosome"/>
</dbReference>
<accession>A0A0B5QPJ8</accession>
<dbReference type="KEGG" id="cbei:LF65_03620"/>
<evidence type="ECO:0000256" key="3">
    <source>
        <dbReference type="PROSITE-ProRule" id="PRU00284"/>
    </source>
</evidence>
<organism evidence="6 7">
    <name type="scientific">Clostridium beijerinckii</name>
    <name type="common">Clostridium MP</name>
    <dbReference type="NCBI Taxonomy" id="1520"/>
    <lineage>
        <taxon>Bacteria</taxon>
        <taxon>Bacillati</taxon>
        <taxon>Bacillota</taxon>
        <taxon>Clostridia</taxon>
        <taxon>Eubacteriales</taxon>
        <taxon>Clostridiaceae</taxon>
        <taxon>Clostridium</taxon>
    </lineage>
</organism>
<dbReference type="Gene3D" id="1.10.287.950">
    <property type="entry name" value="Methyl-accepting chemotaxis protein"/>
    <property type="match status" value="1"/>
</dbReference>
<evidence type="ECO:0000313" key="6">
    <source>
        <dbReference type="EMBL" id="AJH00177.1"/>
    </source>
</evidence>
<gene>
    <name evidence="6" type="ORF">LF65_03620</name>
</gene>
<dbReference type="SUPFAM" id="SSF58104">
    <property type="entry name" value="Methyl-accepting chemotaxis protein (MCP) signaling domain"/>
    <property type="match status" value="1"/>
</dbReference>
<feature type="domain" description="Methyl-accepting transducer" evidence="5">
    <location>
        <begin position="10"/>
        <end position="116"/>
    </location>
</feature>
<dbReference type="AlphaFoldDB" id="A0A0B5QPJ8"/>
<keyword evidence="1 3" id="KW-0807">Transducer</keyword>
<name>A0A0B5QPJ8_CLOBE</name>
<keyword evidence="4" id="KW-0175">Coiled coil</keyword>
<sequence>MINYLEWLNQSVTHVSNSFKTFYNKITELGKNVNKINEITNLINDVADQTNLLALNAAIEAARAGDSGKGFAVVADEIRQLAEQSKESAKNIEKDKNSILNKIDGLSSISVEVSAS</sequence>
<dbReference type="PROSITE" id="PS50111">
    <property type="entry name" value="CHEMOTAXIS_TRANSDUC_2"/>
    <property type="match status" value="1"/>
</dbReference>
<evidence type="ECO:0000256" key="1">
    <source>
        <dbReference type="ARBA" id="ARBA00023224"/>
    </source>
</evidence>
<feature type="coiled-coil region" evidence="4">
    <location>
        <begin position="75"/>
        <end position="102"/>
    </location>
</feature>
<proteinExistence type="inferred from homology"/>
<dbReference type="InterPro" id="IPR004090">
    <property type="entry name" value="Chemotax_Me-accpt_rcpt"/>
</dbReference>
<dbReference type="GO" id="GO:0004888">
    <property type="term" value="F:transmembrane signaling receptor activity"/>
    <property type="evidence" value="ECO:0007669"/>
    <property type="project" value="InterPro"/>
</dbReference>
<evidence type="ECO:0000256" key="2">
    <source>
        <dbReference type="ARBA" id="ARBA00029447"/>
    </source>
</evidence>
<dbReference type="GO" id="GO:0006935">
    <property type="term" value="P:chemotaxis"/>
    <property type="evidence" value="ECO:0007669"/>
    <property type="project" value="InterPro"/>
</dbReference>
<dbReference type="GO" id="GO:0007165">
    <property type="term" value="P:signal transduction"/>
    <property type="evidence" value="ECO:0007669"/>
    <property type="project" value="UniProtKB-KW"/>
</dbReference>
<dbReference type="PANTHER" id="PTHR32089:SF112">
    <property type="entry name" value="LYSOZYME-LIKE PROTEIN-RELATED"/>
    <property type="match status" value="1"/>
</dbReference>
<evidence type="ECO:0000256" key="4">
    <source>
        <dbReference type="SAM" id="Coils"/>
    </source>
</evidence>
<comment type="similarity">
    <text evidence="2">Belongs to the methyl-accepting chemotaxis (MCP) protein family.</text>
</comment>
<dbReference type="InterPro" id="IPR004089">
    <property type="entry name" value="MCPsignal_dom"/>
</dbReference>
<dbReference type="Pfam" id="PF00015">
    <property type="entry name" value="MCPsignal"/>
    <property type="match status" value="1"/>
</dbReference>
<protein>
    <recommendedName>
        <fullName evidence="5">Methyl-accepting transducer domain-containing protein</fullName>
    </recommendedName>
</protein>
<dbReference type="STRING" id="1520.LF65_03620"/>
<dbReference type="PRINTS" id="PR00260">
    <property type="entry name" value="CHEMTRNSDUCR"/>
</dbReference>
<reference evidence="7" key="1">
    <citation type="submission" date="2014-12" db="EMBL/GenBank/DDBJ databases">
        <title>Genome sequence of Clostridium beijerinckii strain 59B.</title>
        <authorList>
            <person name="Little G.T."/>
            <person name="Minton N.P."/>
        </authorList>
    </citation>
    <scope>NUCLEOTIDE SEQUENCE [LARGE SCALE GENOMIC DNA]</scope>
    <source>
        <strain evidence="7">59B</strain>
    </source>
</reference>